<dbReference type="STRING" id="1884432.SAMN05518683_101145"/>
<dbReference type="PANTHER" id="PTHR36203:SF1">
    <property type="entry name" value="ASCORBATE-SPECIFIC PTS SYSTEM EIIA COMPONENT"/>
    <property type="match status" value="1"/>
</dbReference>
<gene>
    <name evidence="12" type="ORF">SAMN05518683_101145</name>
</gene>
<dbReference type="GO" id="GO:0016301">
    <property type="term" value="F:kinase activity"/>
    <property type="evidence" value="ECO:0007669"/>
    <property type="project" value="UniProtKB-KW"/>
</dbReference>
<dbReference type="InterPro" id="IPR051351">
    <property type="entry name" value="Ascorbate-PTS_EIIA_comp"/>
</dbReference>
<keyword evidence="4" id="KW-0597">Phosphoprotein</keyword>
<feature type="domain" description="PTS EIIA type-2" evidence="11">
    <location>
        <begin position="4"/>
        <end position="140"/>
    </location>
</feature>
<evidence type="ECO:0000256" key="1">
    <source>
        <dbReference type="ARBA" id="ARBA00004496"/>
    </source>
</evidence>
<dbReference type="OrthoDB" id="369398at2"/>
<keyword evidence="7" id="KW-0418">Kinase</keyword>
<dbReference type="Gene3D" id="3.40.930.10">
    <property type="entry name" value="Mannitol-specific EII, Chain A"/>
    <property type="match status" value="1"/>
</dbReference>
<evidence type="ECO:0000256" key="7">
    <source>
        <dbReference type="ARBA" id="ARBA00022777"/>
    </source>
</evidence>
<evidence type="ECO:0000256" key="2">
    <source>
        <dbReference type="ARBA" id="ARBA00022448"/>
    </source>
</evidence>
<comment type="subcellular location">
    <subcellularLocation>
        <location evidence="1">Cytoplasm</location>
    </subcellularLocation>
</comment>
<evidence type="ECO:0000256" key="5">
    <source>
        <dbReference type="ARBA" id="ARBA00022679"/>
    </source>
</evidence>
<dbReference type="InterPro" id="IPR016152">
    <property type="entry name" value="PTrfase/Anion_transptr"/>
</dbReference>
<keyword evidence="3" id="KW-0963">Cytoplasm</keyword>
<protein>
    <recommendedName>
        <fullName evidence="9">Ascorbate-specific PTS system EIIA component</fullName>
    </recommendedName>
    <alternativeName>
        <fullName evidence="10">Ascorbate-specific phosphotransferase enzyme IIA component</fullName>
    </alternativeName>
</protein>
<evidence type="ECO:0000256" key="4">
    <source>
        <dbReference type="ARBA" id="ARBA00022553"/>
    </source>
</evidence>
<dbReference type="PANTHER" id="PTHR36203">
    <property type="entry name" value="ASCORBATE-SPECIFIC PTS SYSTEM EIIA COMPONENT"/>
    <property type="match status" value="1"/>
</dbReference>
<proteinExistence type="predicted"/>
<keyword evidence="13" id="KW-1185">Reference proteome</keyword>
<dbReference type="PROSITE" id="PS51094">
    <property type="entry name" value="PTS_EIIA_TYPE_2"/>
    <property type="match status" value="1"/>
</dbReference>
<keyword evidence="2" id="KW-0813">Transport</keyword>
<evidence type="ECO:0000256" key="8">
    <source>
        <dbReference type="ARBA" id="ARBA00037387"/>
    </source>
</evidence>
<evidence type="ECO:0000313" key="13">
    <source>
        <dbReference type="Proteomes" id="UP000198892"/>
    </source>
</evidence>
<dbReference type="AlphaFoldDB" id="A0A1I5L8J4"/>
<dbReference type="Proteomes" id="UP000198892">
    <property type="component" value="Unassembled WGS sequence"/>
</dbReference>
<accession>A0A1I5L8J4</accession>
<dbReference type="SUPFAM" id="SSF55804">
    <property type="entry name" value="Phoshotransferase/anion transport protein"/>
    <property type="match status" value="1"/>
</dbReference>
<dbReference type="CDD" id="cd00211">
    <property type="entry name" value="PTS_IIA_fru"/>
    <property type="match status" value="1"/>
</dbReference>
<dbReference type="RefSeq" id="WP_093334730.1">
    <property type="nucleotide sequence ID" value="NZ_FOXD01000001.1"/>
</dbReference>
<dbReference type="GO" id="GO:0009401">
    <property type="term" value="P:phosphoenolpyruvate-dependent sugar phosphotransferase system"/>
    <property type="evidence" value="ECO:0007669"/>
    <property type="project" value="UniProtKB-KW"/>
</dbReference>
<evidence type="ECO:0000256" key="10">
    <source>
        <dbReference type="ARBA" id="ARBA00042072"/>
    </source>
</evidence>
<dbReference type="InterPro" id="IPR002178">
    <property type="entry name" value="PTS_EIIA_type-2_dom"/>
</dbReference>
<keyword evidence="6" id="KW-0598">Phosphotransferase system</keyword>
<evidence type="ECO:0000256" key="6">
    <source>
        <dbReference type="ARBA" id="ARBA00022683"/>
    </source>
</evidence>
<evidence type="ECO:0000259" key="11">
    <source>
        <dbReference type="PROSITE" id="PS51094"/>
    </source>
</evidence>
<dbReference type="Pfam" id="PF00359">
    <property type="entry name" value="PTS_EIIA_2"/>
    <property type="match status" value="1"/>
</dbReference>
<evidence type="ECO:0000256" key="9">
    <source>
        <dbReference type="ARBA" id="ARBA00041175"/>
    </source>
</evidence>
<sequence>MLKELLPRENLQNFSEVSSWEAAIAIAGQPLLKKKIIEEEYISSMIESVHENGPYIVLADCFALPHAKPGEGVYSMGMSLLTLDNPVDLKGNQVKVFLVLAAIDSTSHLSALSEISEILMEEENYKIFMEGSLDKIYELL</sequence>
<dbReference type="EMBL" id="FOXD01000001">
    <property type="protein sequence ID" value="SFO93577.1"/>
    <property type="molecule type" value="Genomic_DNA"/>
</dbReference>
<evidence type="ECO:0000313" key="12">
    <source>
        <dbReference type="EMBL" id="SFO93577.1"/>
    </source>
</evidence>
<reference evidence="13" key="1">
    <citation type="submission" date="2016-10" db="EMBL/GenBank/DDBJ databases">
        <authorList>
            <person name="Varghese N."/>
            <person name="Submissions S."/>
        </authorList>
    </citation>
    <scope>NUCLEOTIDE SEQUENCE [LARGE SCALE GENOMIC DNA]</scope>
    <source>
        <strain evidence="13">S7</strain>
    </source>
</reference>
<comment type="function">
    <text evidence="8">The phosphoenolpyruvate-dependent sugar phosphotransferase system (sugar PTS), a major carbohydrate active transport system, catalyzes the phosphorylation of incoming sugar substrates concomitantly with their translocation across the cell membrane. The enzyme II UlaABC PTS system is involved in ascorbate transport.</text>
</comment>
<dbReference type="GO" id="GO:0005737">
    <property type="term" value="C:cytoplasm"/>
    <property type="evidence" value="ECO:0007669"/>
    <property type="project" value="UniProtKB-SubCell"/>
</dbReference>
<name>A0A1I5L8J4_9BACI</name>
<keyword evidence="5" id="KW-0808">Transferase</keyword>
<organism evidence="12 13">
    <name type="scientific">Salibacterium halotolerans</name>
    <dbReference type="NCBI Taxonomy" id="1884432"/>
    <lineage>
        <taxon>Bacteria</taxon>
        <taxon>Bacillati</taxon>
        <taxon>Bacillota</taxon>
        <taxon>Bacilli</taxon>
        <taxon>Bacillales</taxon>
        <taxon>Bacillaceae</taxon>
    </lineage>
</organism>
<evidence type="ECO:0000256" key="3">
    <source>
        <dbReference type="ARBA" id="ARBA00022490"/>
    </source>
</evidence>